<dbReference type="RefSeq" id="WP_045083264.1">
    <property type="nucleotide sequence ID" value="NZ_JZSX01000005.1"/>
</dbReference>
<comment type="caution">
    <text evidence="2">The sequence shown here is derived from an EMBL/GenBank/DDBJ whole genome shotgun (WGS) entry which is preliminary data.</text>
</comment>
<dbReference type="EMBL" id="PYOY01000003">
    <property type="protein sequence ID" value="PSX08217.1"/>
    <property type="molecule type" value="Genomic_DNA"/>
</dbReference>
<dbReference type="Gene3D" id="2.60.40.3440">
    <property type="match status" value="1"/>
</dbReference>
<evidence type="ECO:0000313" key="2">
    <source>
        <dbReference type="EMBL" id="PSX08217.1"/>
    </source>
</evidence>
<dbReference type="AlphaFoldDB" id="A0A855SEM5"/>
<dbReference type="InterPro" id="IPR009091">
    <property type="entry name" value="RCC1/BLIP-II"/>
</dbReference>
<dbReference type="Proteomes" id="UP000241440">
    <property type="component" value="Unassembled WGS sequence"/>
</dbReference>
<organism evidence="2 3">
    <name type="scientific">Photobacterium angustum</name>
    <dbReference type="NCBI Taxonomy" id="661"/>
    <lineage>
        <taxon>Bacteria</taxon>
        <taxon>Pseudomonadati</taxon>
        <taxon>Pseudomonadota</taxon>
        <taxon>Gammaproteobacteria</taxon>
        <taxon>Vibrionales</taxon>
        <taxon>Vibrionaceae</taxon>
        <taxon>Photobacterium</taxon>
    </lineage>
</organism>
<name>A0A855SEM5_PHOAN</name>
<dbReference type="PANTHER" id="PTHR22870:SF408">
    <property type="entry name" value="OS09G0560450 PROTEIN"/>
    <property type="match status" value="1"/>
</dbReference>
<gene>
    <name evidence="2" type="ORF">C0W41_09425</name>
</gene>
<dbReference type="InterPro" id="IPR051210">
    <property type="entry name" value="Ub_ligase/GEF_domain"/>
</dbReference>
<dbReference type="PROSITE" id="PS51257">
    <property type="entry name" value="PROKAR_LIPOPROTEIN"/>
    <property type="match status" value="1"/>
</dbReference>
<sequence length="981" mass="105457">MKKSCIPLVILLTACGGEDDGFLDQENSSNNGNDTSEFLPPITKDYEIIAFNQKAITVNLNNLFSDPDTKKENLIVSIEPNFKIKSPSKYELSNHNLTYIPNGFIGEQVIPYNVFDGRSSTTGYIKITNEPSSSSPITPDIIEVHTRDLIIYMGSSATQSFSLGSNGTVIDSLVGGSLGRISIHENQFTYTPNSNADGEDILSYVTTDSNGNVVSGTITINVITENDDNDDSEPLQPITKDYFVSMVAGTEKTISLNSGPSNISIDTIYGEKLGTISFAGSNFTYKSIAGKSGEDIIFYTMTDNDTGQTFKGKVVIDLSLPAPVTKDIILYVDAGESKTFSLGDGSSINKIEEITNEKLGSVSINGSEFTYNPSENQYGQDILSYIMVDPNNPNKKQTGNIIVNVVPPEKPILTYIGLDLGGANYEPGAELTSSLYCERRCDSYEYQWIINGKVVGTDESYILQPEDINHAVKLEVVGVDEYGQKSSSEYSIYSIATVNQIHSNHYSFIAAKSPSLDPYISSPDFIGWGAETLGAKDQYMPTPGAGYKLVATQMAYAYVPEYDPEDWGGAAVGAWGDIRHGGDMGIYDSNFGTHKLYYIKDCVASRFAFACVTGLDFYDYITENGDTPFGKVYTWYDHNHDASYAKVVEDEVPEGIDVIFAAENAFTALKGGDLVSWDVSANPTVLKLNDVVKVFDSGKQDSIWKRRPGFTAVTSTGRIYTWNGGETSAKELTFTSATGSPFSGDDIVSVHTTDWAYAAIMKDGSVQVWGQADKGGNISGIENQLSSGVVDIFSTSSAFAALKKDGTVVVWGDESSGGKNNTAVNLTDIKAISSTQLAFAAIKNDGSVVTWGDTSAGGDSSSVSSELVSGVKDIVGNREAFAAIKSDGSVVVWGYNHGGGLIASTDGVTEPTENANLVSRLNSGVINIQATLFAFAALKDNGEVVSWGRDYFGGDTSAVASEFVPDPNSFSLRETSIVEST</sequence>
<evidence type="ECO:0008006" key="4">
    <source>
        <dbReference type="Google" id="ProtNLM"/>
    </source>
</evidence>
<evidence type="ECO:0000313" key="3">
    <source>
        <dbReference type="Proteomes" id="UP000241440"/>
    </source>
</evidence>
<dbReference type="GeneID" id="61228933"/>
<evidence type="ECO:0000256" key="1">
    <source>
        <dbReference type="ARBA" id="ARBA00022737"/>
    </source>
</evidence>
<accession>A0A855SEM5</accession>
<protein>
    <recommendedName>
        <fullName evidence="4">Cadherin-like domain-containing protein</fullName>
    </recommendedName>
</protein>
<dbReference type="PANTHER" id="PTHR22870">
    <property type="entry name" value="REGULATOR OF CHROMOSOME CONDENSATION"/>
    <property type="match status" value="1"/>
</dbReference>
<reference evidence="2 3" key="1">
    <citation type="submission" date="2018-01" db="EMBL/GenBank/DDBJ databases">
        <title>Whole genome sequencing of Histamine producing bacteria.</title>
        <authorList>
            <person name="Butler K."/>
        </authorList>
    </citation>
    <scope>NUCLEOTIDE SEQUENCE [LARGE SCALE GENOMIC DNA]</scope>
    <source>
        <strain evidence="2 3">A2-1</strain>
    </source>
</reference>
<dbReference type="Pfam" id="PF17963">
    <property type="entry name" value="Big_9"/>
    <property type="match status" value="1"/>
</dbReference>
<dbReference type="SUPFAM" id="SSF50985">
    <property type="entry name" value="RCC1/BLIP-II"/>
    <property type="match status" value="1"/>
</dbReference>
<keyword evidence="1" id="KW-0677">Repeat</keyword>
<proteinExistence type="predicted"/>
<dbReference type="Gene3D" id="2.130.10.30">
    <property type="entry name" value="Regulator of chromosome condensation 1/beta-lactamase-inhibitor protein II"/>
    <property type="match status" value="1"/>
</dbReference>